<evidence type="ECO:0000259" key="4">
    <source>
        <dbReference type="Pfam" id="PF02906"/>
    </source>
</evidence>
<protein>
    <recommendedName>
        <fullName evidence="4">Iron hydrogenase large subunit C-terminal domain-containing protein</fullName>
    </recommendedName>
</protein>
<keyword evidence="2" id="KW-0408">Iron</keyword>
<dbReference type="InterPro" id="IPR004108">
    <property type="entry name" value="Fe_hydrogenase_lsu_C"/>
</dbReference>
<keyword evidence="6" id="KW-1185">Reference proteome</keyword>
<dbReference type="InterPro" id="IPR009016">
    <property type="entry name" value="Fe_hydrogenase"/>
</dbReference>
<comment type="similarity">
    <text evidence="1">Belongs to the NARF family.</text>
</comment>
<evidence type="ECO:0000313" key="6">
    <source>
        <dbReference type="Proteomes" id="UP000886653"/>
    </source>
</evidence>
<dbReference type="AlphaFoldDB" id="A0A9P6TGE5"/>
<keyword evidence="3" id="KW-0411">Iron-sulfur</keyword>
<feature type="domain" description="Iron hydrogenase large subunit C-terminal" evidence="4">
    <location>
        <begin position="144"/>
        <end position="446"/>
    </location>
</feature>
<dbReference type="PANTHER" id="PTHR11615">
    <property type="entry name" value="NITRATE, FORMATE, IRON DEHYDROGENASE"/>
    <property type="match status" value="1"/>
</dbReference>
<name>A0A9P6TGE5_9BASI</name>
<dbReference type="Gene3D" id="3.40.50.1780">
    <property type="match status" value="1"/>
</dbReference>
<dbReference type="OrthoDB" id="10253113at2759"/>
<proteinExistence type="inferred from homology"/>
<evidence type="ECO:0000313" key="5">
    <source>
        <dbReference type="EMBL" id="KAG0150909.1"/>
    </source>
</evidence>
<dbReference type="Pfam" id="PF02906">
    <property type="entry name" value="Fe_hyd_lg_C"/>
    <property type="match status" value="1"/>
</dbReference>
<dbReference type="GO" id="GO:0051539">
    <property type="term" value="F:4 iron, 4 sulfur cluster binding"/>
    <property type="evidence" value="ECO:0007669"/>
    <property type="project" value="UniProtKB-KW"/>
</dbReference>
<evidence type="ECO:0000256" key="1">
    <source>
        <dbReference type="ARBA" id="ARBA00006596"/>
    </source>
</evidence>
<evidence type="ECO:0000256" key="2">
    <source>
        <dbReference type="ARBA" id="ARBA00022485"/>
    </source>
</evidence>
<dbReference type="EMBL" id="MU167216">
    <property type="protein sequence ID" value="KAG0150909.1"/>
    <property type="molecule type" value="Genomic_DNA"/>
</dbReference>
<reference evidence="5" key="1">
    <citation type="submission" date="2013-11" db="EMBL/GenBank/DDBJ databases">
        <title>Genome sequence of the fusiform rust pathogen reveals effectors for host alternation and coevolution with pine.</title>
        <authorList>
            <consortium name="DOE Joint Genome Institute"/>
            <person name="Smith K."/>
            <person name="Pendleton A."/>
            <person name="Kubisiak T."/>
            <person name="Anderson C."/>
            <person name="Salamov A."/>
            <person name="Aerts A."/>
            <person name="Riley R."/>
            <person name="Clum A."/>
            <person name="Lindquist E."/>
            <person name="Ence D."/>
            <person name="Campbell M."/>
            <person name="Kronenberg Z."/>
            <person name="Feau N."/>
            <person name="Dhillon B."/>
            <person name="Hamelin R."/>
            <person name="Burleigh J."/>
            <person name="Smith J."/>
            <person name="Yandell M."/>
            <person name="Nelson C."/>
            <person name="Grigoriev I."/>
            <person name="Davis J."/>
        </authorList>
    </citation>
    <scope>NUCLEOTIDE SEQUENCE</scope>
    <source>
        <strain evidence="5">G11</strain>
    </source>
</reference>
<keyword evidence="2" id="KW-0004">4Fe-4S</keyword>
<dbReference type="Gene3D" id="3.40.950.10">
    <property type="entry name" value="Fe-only Hydrogenase (Larger Subunit), Chain L, domain 3"/>
    <property type="match status" value="1"/>
</dbReference>
<dbReference type="InterPro" id="IPR050340">
    <property type="entry name" value="Cytosolic_Fe-S_CAF"/>
</dbReference>
<accession>A0A9P6TGE5</accession>
<gene>
    <name evidence="5" type="ORF">CROQUDRAFT_87358</name>
</gene>
<evidence type="ECO:0000256" key="3">
    <source>
        <dbReference type="ARBA" id="ARBA00023014"/>
    </source>
</evidence>
<dbReference type="SUPFAM" id="SSF53920">
    <property type="entry name" value="Fe-only hydrogenase"/>
    <property type="match status" value="1"/>
</dbReference>
<comment type="caution">
    <text evidence="5">The sequence shown here is derived from an EMBL/GenBank/DDBJ whole genome shotgun (WGS) entry which is preliminary data.</text>
</comment>
<sequence>MAPTFAPSLIDLNDYLGPSQICIKPVQQQQPVSQPAPSLATTEIRLDGLDYDFQSTANEDLGTLKKAEITLNDCLACSGCVTSSESILVSLQSDRQLYETLSTKPNLYPVLSLSAQSLASLAAYNDIDSMLDAFLSLERFFIDVIGFKLVLDMGFAQALSLRESRLEFQARPKQSPLLASSCPGWICYAEKTQGKEVLQMISTVRSAQQIQGALVKSKQMAAVLRLNPEELYHVSVMSCYDKKLEASRDDFVSGEKVRDVDCVLTSGEVQKMIDEKGWDLRKMAQGLRAKAKEFGLSRPENQLIPNWIEQPRPKGSSSGGYLFNVLRSVLLDQPAENASRLTLSVDRKRGADYSEFIVTLKPIHQPDDAIEQQLQTPATVLFRGAHCYGFKNLQNLVRKVKGGTKNPAVTKGRMTNRRRDRMGPGPEAAFDYVEVMACPSGCVNGGGQIPAPKFLTDQTASNQPPPQVYTAREWVVEVERKYFSDSDPVLDTMISAYQYALYERAQENEIDRWLQQWIPLDEDRLRMFRTQYHAVAPETNGFAVQW</sequence>
<dbReference type="Proteomes" id="UP000886653">
    <property type="component" value="Unassembled WGS sequence"/>
</dbReference>
<organism evidence="5 6">
    <name type="scientific">Cronartium quercuum f. sp. fusiforme G11</name>
    <dbReference type="NCBI Taxonomy" id="708437"/>
    <lineage>
        <taxon>Eukaryota</taxon>
        <taxon>Fungi</taxon>
        <taxon>Dikarya</taxon>
        <taxon>Basidiomycota</taxon>
        <taxon>Pucciniomycotina</taxon>
        <taxon>Pucciniomycetes</taxon>
        <taxon>Pucciniales</taxon>
        <taxon>Coleosporiaceae</taxon>
        <taxon>Cronartium</taxon>
    </lineage>
</organism>
<keyword evidence="2" id="KW-0479">Metal-binding</keyword>